<keyword evidence="1" id="KW-0808">Transferase</keyword>
<dbReference type="AlphaFoldDB" id="A0A3A4B8N2"/>
<comment type="caution">
    <text evidence="1">The sequence shown here is derived from an EMBL/GenBank/DDBJ whole genome shotgun (WGS) entry which is preliminary data.</text>
</comment>
<evidence type="ECO:0000313" key="2">
    <source>
        <dbReference type="Proteomes" id="UP000265768"/>
    </source>
</evidence>
<dbReference type="InterPro" id="IPR006764">
    <property type="entry name" value="SAM_dep_MeTrfase_SAV2177_type"/>
</dbReference>
<gene>
    <name evidence="1" type="ORF">D5H75_05925</name>
</gene>
<name>A0A3A4B8N2_9ACTN</name>
<protein>
    <submittedName>
        <fullName evidence="1">SAM-dependent methyltransferase</fullName>
    </submittedName>
</protein>
<dbReference type="EMBL" id="QZEY01000002">
    <property type="protein sequence ID" value="RJL34044.1"/>
    <property type="molecule type" value="Genomic_DNA"/>
</dbReference>
<keyword evidence="1" id="KW-0489">Methyltransferase</keyword>
<dbReference type="GO" id="GO:0032259">
    <property type="term" value="P:methylation"/>
    <property type="evidence" value="ECO:0007669"/>
    <property type="project" value="UniProtKB-KW"/>
</dbReference>
<sequence>MSESERAPVGIDPRTPNVARMYDYYLGGKDNYAADREAAEKVIALLPQITGIARANRAFLGRAVRHLTGLGVRQFLDIGAGLPTQENVHQVAQRHAPGARVVYADHDPVVLVHARALLANNAGTHVVQGDLRDPGAVFEAAADHLDLDRPVAVILCAILHFLPDDAEAERVVAAIRSRLVPGGALVISHGFKGDFADDKMGEAQRAYSQTAGQLTPRSRQAIAGYFGDLALEEPGLVHVQAWRPDTPVEVDPATPGFLGAVGVAR</sequence>
<organism evidence="1 2">
    <name type="scientific">Bailinhaonella thermotolerans</name>
    <dbReference type="NCBI Taxonomy" id="1070861"/>
    <lineage>
        <taxon>Bacteria</taxon>
        <taxon>Bacillati</taxon>
        <taxon>Actinomycetota</taxon>
        <taxon>Actinomycetes</taxon>
        <taxon>Streptosporangiales</taxon>
        <taxon>Streptosporangiaceae</taxon>
        <taxon>Bailinhaonella</taxon>
    </lineage>
</organism>
<proteinExistence type="predicted"/>
<dbReference type="CDD" id="cd02440">
    <property type="entry name" value="AdoMet_MTases"/>
    <property type="match status" value="1"/>
</dbReference>
<dbReference type="Gene3D" id="3.40.50.150">
    <property type="entry name" value="Vaccinia Virus protein VP39"/>
    <property type="match status" value="1"/>
</dbReference>
<dbReference type="Pfam" id="PF04672">
    <property type="entry name" value="Methyltransf_19"/>
    <property type="match status" value="1"/>
</dbReference>
<dbReference type="Proteomes" id="UP000265768">
    <property type="component" value="Unassembled WGS sequence"/>
</dbReference>
<keyword evidence="2" id="KW-1185">Reference proteome</keyword>
<dbReference type="SUPFAM" id="SSF53335">
    <property type="entry name" value="S-adenosyl-L-methionine-dependent methyltransferases"/>
    <property type="match status" value="1"/>
</dbReference>
<dbReference type="OrthoDB" id="3216820at2"/>
<dbReference type="GO" id="GO:0008168">
    <property type="term" value="F:methyltransferase activity"/>
    <property type="evidence" value="ECO:0007669"/>
    <property type="project" value="UniProtKB-KW"/>
</dbReference>
<reference evidence="1 2" key="1">
    <citation type="submission" date="2018-09" db="EMBL/GenBank/DDBJ databases">
        <title>YIM 75507 draft genome.</title>
        <authorList>
            <person name="Tang S."/>
            <person name="Feng Y."/>
        </authorList>
    </citation>
    <scope>NUCLEOTIDE SEQUENCE [LARGE SCALE GENOMIC DNA]</scope>
    <source>
        <strain evidence="1 2">YIM 75507</strain>
    </source>
</reference>
<evidence type="ECO:0000313" key="1">
    <source>
        <dbReference type="EMBL" id="RJL34044.1"/>
    </source>
</evidence>
<accession>A0A3A4B8N2</accession>
<dbReference type="RefSeq" id="WP_119925343.1">
    <property type="nucleotide sequence ID" value="NZ_QZEY01000002.1"/>
</dbReference>
<dbReference type="PIRSF" id="PIRSF017393">
    <property type="entry name" value="MTase_SAV2177"/>
    <property type="match status" value="1"/>
</dbReference>
<dbReference type="InterPro" id="IPR029063">
    <property type="entry name" value="SAM-dependent_MTases_sf"/>
</dbReference>